<evidence type="ECO:0000313" key="5">
    <source>
        <dbReference type="Proteomes" id="UP000887540"/>
    </source>
</evidence>
<evidence type="ECO:0000256" key="3">
    <source>
        <dbReference type="ARBA" id="ARBA00023170"/>
    </source>
</evidence>
<keyword evidence="1" id="KW-0805">Transcription regulation</keyword>
<dbReference type="InterPro" id="IPR000536">
    <property type="entry name" value="Nucl_hrmn_rcpt_lig-bd"/>
</dbReference>
<evidence type="ECO:0000256" key="2">
    <source>
        <dbReference type="ARBA" id="ARBA00023163"/>
    </source>
</evidence>
<organism evidence="5 6">
    <name type="scientific">Acrobeloides nanus</name>
    <dbReference type="NCBI Taxonomy" id="290746"/>
    <lineage>
        <taxon>Eukaryota</taxon>
        <taxon>Metazoa</taxon>
        <taxon>Ecdysozoa</taxon>
        <taxon>Nematoda</taxon>
        <taxon>Chromadorea</taxon>
        <taxon>Rhabditida</taxon>
        <taxon>Tylenchina</taxon>
        <taxon>Cephalobomorpha</taxon>
        <taxon>Cephaloboidea</taxon>
        <taxon>Cephalobidae</taxon>
        <taxon>Acrobeloides</taxon>
    </lineage>
</organism>
<dbReference type="PROSITE" id="PS51843">
    <property type="entry name" value="NR_LBD"/>
    <property type="match status" value="1"/>
</dbReference>
<dbReference type="PANTHER" id="PTHR46587">
    <property type="entry name" value="NUCLEAR HORMONE RECEPTOR FAMILY"/>
    <property type="match status" value="1"/>
</dbReference>
<dbReference type="SMART" id="SM00430">
    <property type="entry name" value="HOLI"/>
    <property type="match status" value="1"/>
</dbReference>
<dbReference type="PANTHER" id="PTHR46587:SF5">
    <property type="entry name" value="NUCLEAR HORMONE RECEPTOR FAMILY"/>
    <property type="match status" value="1"/>
</dbReference>
<dbReference type="SUPFAM" id="SSF48508">
    <property type="entry name" value="Nuclear receptor ligand-binding domain"/>
    <property type="match status" value="1"/>
</dbReference>
<protein>
    <submittedName>
        <fullName evidence="6">NR LBD domain-containing protein</fullName>
    </submittedName>
</protein>
<name>A0A914CX48_9BILA</name>
<proteinExistence type="predicted"/>
<accession>A0A914CX48</accession>
<dbReference type="Proteomes" id="UP000887540">
    <property type="component" value="Unplaced"/>
</dbReference>
<dbReference type="WBParaSite" id="ACRNAN_scaffold15829.g25126.t1">
    <property type="protein sequence ID" value="ACRNAN_scaffold15829.g25126.t1"/>
    <property type="gene ID" value="ACRNAN_scaffold15829.g25126"/>
</dbReference>
<reference evidence="6" key="1">
    <citation type="submission" date="2022-11" db="UniProtKB">
        <authorList>
            <consortium name="WormBaseParasite"/>
        </authorList>
    </citation>
    <scope>IDENTIFICATION</scope>
</reference>
<keyword evidence="3" id="KW-0675">Receptor</keyword>
<keyword evidence="5" id="KW-1185">Reference proteome</keyword>
<keyword evidence="2" id="KW-0804">Transcription</keyword>
<dbReference type="Pfam" id="PF00104">
    <property type="entry name" value="Hormone_recep"/>
    <property type="match status" value="1"/>
</dbReference>
<sequence>MKYLLLDNLLHTIELNYDDRIVLVNNTFIQYGNYPLTEIDTLESQKALTLMYGDHSLEIIHELLKPMHDMSITYGEILALRMIMLWNPGSIGLTPQTIEIVQRASEKAIKELQNWFEINKMDDGKTRLANLLLLLTPLAKHTQCLTDITSTIPGFGVMQEWDLFMSDLLRSFP</sequence>
<dbReference type="Gene3D" id="1.10.565.10">
    <property type="entry name" value="Retinoid X Receptor"/>
    <property type="match status" value="1"/>
</dbReference>
<evidence type="ECO:0000313" key="6">
    <source>
        <dbReference type="WBParaSite" id="ACRNAN_scaffold15829.g25126.t1"/>
    </source>
</evidence>
<dbReference type="InterPro" id="IPR035500">
    <property type="entry name" value="NHR-like_dom_sf"/>
</dbReference>
<evidence type="ECO:0000259" key="4">
    <source>
        <dbReference type="PROSITE" id="PS51843"/>
    </source>
</evidence>
<feature type="domain" description="NR LBD" evidence="4">
    <location>
        <begin position="1"/>
        <end position="171"/>
    </location>
</feature>
<dbReference type="AlphaFoldDB" id="A0A914CX48"/>
<evidence type="ECO:0000256" key="1">
    <source>
        <dbReference type="ARBA" id="ARBA00023015"/>
    </source>
</evidence>